<organism evidence="3 4">
    <name type="scientific">Paracoccus sphaerophysae</name>
    <dbReference type="NCBI Taxonomy" id="690417"/>
    <lineage>
        <taxon>Bacteria</taxon>
        <taxon>Pseudomonadati</taxon>
        <taxon>Pseudomonadota</taxon>
        <taxon>Alphaproteobacteria</taxon>
        <taxon>Rhodobacterales</taxon>
        <taxon>Paracoccaceae</taxon>
        <taxon>Paracoccus</taxon>
    </lineage>
</organism>
<protein>
    <recommendedName>
        <fullName evidence="5">DUF2946 domain-containing protein</fullName>
    </recommendedName>
</protein>
<sequence>MRRVVAFLLAVFVALSQMTGAVQAELSASGEVQVLCSDLGARAVVIGADGSPVDPDSTVRHCAKCLPLPQPTVLSGAAAVPAAAWSAPRVLSVSRPAASNPPVPSHVPAARGPPGVS</sequence>
<accession>A0A099FC45</accession>
<feature type="region of interest" description="Disordered" evidence="1">
    <location>
        <begin position="94"/>
        <end position="117"/>
    </location>
</feature>
<dbReference type="RefSeq" id="WP_036718603.1">
    <property type="nucleotide sequence ID" value="NZ_JRKS01000018.1"/>
</dbReference>
<reference evidence="3 4" key="1">
    <citation type="submission" date="2014-09" db="EMBL/GenBank/DDBJ databases">
        <authorList>
            <person name="McGinnis J.M."/>
            <person name="Wolfgang W.J."/>
        </authorList>
    </citation>
    <scope>NUCLEOTIDE SEQUENCE [LARGE SCALE GENOMIC DNA]</scope>
    <source>
        <strain evidence="3 4">HAMBI 3106</strain>
    </source>
</reference>
<feature type="signal peptide" evidence="2">
    <location>
        <begin position="1"/>
        <end position="24"/>
    </location>
</feature>
<gene>
    <name evidence="3" type="ORF">IC63_07670</name>
</gene>
<dbReference type="STRING" id="690417.IC63_07670"/>
<proteinExistence type="predicted"/>
<name>A0A099FC45_9RHOB</name>
<evidence type="ECO:0000313" key="3">
    <source>
        <dbReference type="EMBL" id="KGJ07637.1"/>
    </source>
</evidence>
<comment type="caution">
    <text evidence="3">The sequence shown here is derived from an EMBL/GenBank/DDBJ whole genome shotgun (WGS) entry which is preliminary data.</text>
</comment>
<evidence type="ECO:0000313" key="4">
    <source>
        <dbReference type="Proteomes" id="UP000029917"/>
    </source>
</evidence>
<evidence type="ECO:0000256" key="1">
    <source>
        <dbReference type="SAM" id="MobiDB-lite"/>
    </source>
</evidence>
<dbReference type="AlphaFoldDB" id="A0A099FC45"/>
<reference evidence="3 4" key="2">
    <citation type="submission" date="2014-10" db="EMBL/GenBank/DDBJ databases">
        <title>Paracoccus sanguinis sp. nov., isolated from clinical specimens of New York State patients.</title>
        <authorList>
            <person name="Mingle L.A."/>
            <person name="Cole J.A."/>
            <person name="Lapierre P."/>
            <person name="Musser K.A."/>
        </authorList>
    </citation>
    <scope>NUCLEOTIDE SEQUENCE [LARGE SCALE GENOMIC DNA]</scope>
    <source>
        <strain evidence="3 4">HAMBI 3106</strain>
    </source>
</reference>
<keyword evidence="2" id="KW-0732">Signal</keyword>
<evidence type="ECO:0008006" key="5">
    <source>
        <dbReference type="Google" id="ProtNLM"/>
    </source>
</evidence>
<evidence type="ECO:0000256" key="2">
    <source>
        <dbReference type="SAM" id="SignalP"/>
    </source>
</evidence>
<keyword evidence="4" id="KW-1185">Reference proteome</keyword>
<dbReference type="Proteomes" id="UP000029917">
    <property type="component" value="Unassembled WGS sequence"/>
</dbReference>
<feature type="chain" id="PRO_5001945994" description="DUF2946 domain-containing protein" evidence="2">
    <location>
        <begin position="25"/>
        <end position="117"/>
    </location>
</feature>
<dbReference type="EMBL" id="JRKS01000018">
    <property type="protein sequence ID" value="KGJ07637.1"/>
    <property type="molecule type" value="Genomic_DNA"/>
</dbReference>